<dbReference type="EMBL" id="GBRH01255582">
    <property type="protein sequence ID" value="JAD42313.1"/>
    <property type="molecule type" value="Transcribed_RNA"/>
</dbReference>
<evidence type="ECO:0000313" key="1">
    <source>
        <dbReference type="EMBL" id="JAD42313.1"/>
    </source>
</evidence>
<sequence length="17" mass="1723">MVIGEDNLNSSASTPTS</sequence>
<name>A0A0A8ZX54_ARUDO</name>
<organism evidence="1">
    <name type="scientific">Arundo donax</name>
    <name type="common">Giant reed</name>
    <name type="synonym">Donax arundinaceus</name>
    <dbReference type="NCBI Taxonomy" id="35708"/>
    <lineage>
        <taxon>Eukaryota</taxon>
        <taxon>Viridiplantae</taxon>
        <taxon>Streptophyta</taxon>
        <taxon>Embryophyta</taxon>
        <taxon>Tracheophyta</taxon>
        <taxon>Spermatophyta</taxon>
        <taxon>Magnoliopsida</taxon>
        <taxon>Liliopsida</taxon>
        <taxon>Poales</taxon>
        <taxon>Poaceae</taxon>
        <taxon>PACMAD clade</taxon>
        <taxon>Arundinoideae</taxon>
        <taxon>Arundineae</taxon>
        <taxon>Arundo</taxon>
    </lineage>
</organism>
<reference evidence="1" key="1">
    <citation type="submission" date="2014-09" db="EMBL/GenBank/DDBJ databases">
        <authorList>
            <person name="Magalhaes I.L.F."/>
            <person name="Oliveira U."/>
            <person name="Santos F.R."/>
            <person name="Vidigal T.H.D.A."/>
            <person name="Brescovit A.D."/>
            <person name="Santos A.J."/>
        </authorList>
    </citation>
    <scope>NUCLEOTIDE SEQUENCE</scope>
    <source>
        <tissue evidence="1">Shoot tissue taken approximately 20 cm above the soil surface</tissue>
    </source>
</reference>
<dbReference type="AlphaFoldDB" id="A0A0A8ZX54"/>
<accession>A0A0A8ZX54</accession>
<protein>
    <submittedName>
        <fullName evidence="1">Uncharacterized protein</fullName>
    </submittedName>
</protein>
<proteinExistence type="predicted"/>
<reference evidence="1" key="2">
    <citation type="journal article" date="2015" name="Data Brief">
        <title>Shoot transcriptome of the giant reed, Arundo donax.</title>
        <authorList>
            <person name="Barrero R.A."/>
            <person name="Guerrero F.D."/>
            <person name="Moolhuijzen P."/>
            <person name="Goolsby J.A."/>
            <person name="Tidwell J."/>
            <person name="Bellgard S.E."/>
            <person name="Bellgard M.I."/>
        </authorList>
    </citation>
    <scope>NUCLEOTIDE SEQUENCE</scope>
    <source>
        <tissue evidence="1">Shoot tissue taken approximately 20 cm above the soil surface</tissue>
    </source>
</reference>